<organism evidence="2">
    <name type="scientific">freshwater metagenome</name>
    <dbReference type="NCBI Taxonomy" id="449393"/>
    <lineage>
        <taxon>unclassified sequences</taxon>
        <taxon>metagenomes</taxon>
        <taxon>ecological metagenomes</taxon>
    </lineage>
</organism>
<accession>A0A6J7T9C1</accession>
<feature type="region of interest" description="Disordered" evidence="1">
    <location>
        <begin position="118"/>
        <end position="152"/>
    </location>
</feature>
<gene>
    <name evidence="2" type="ORF">UFOPK4301_00917</name>
</gene>
<dbReference type="EMBL" id="CAFBQG010000114">
    <property type="protein sequence ID" value="CAB5050494.1"/>
    <property type="molecule type" value="Genomic_DNA"/>
</dbReference>
<dbReference type="AlphaFoldDB" id="A0A6J7T9C1"/>
<name>A0A6J7T9C1_9ZZZZ</name>
<evidence type="ECO:0000313" key="2">
    <source>
        <dbReference type="EMBL" id="CAB5050494.1"/>
    </source>
</evidence>
<sequence>MILPLGPITSPILSIGIITVMMRGANGDISSGTSIASSMTSRIARRASRACVSAPANTEAGIPSSLVSSCSAVMKSLVPATLKSMSPNASSAPRMSVRATYSVLPSISSEIKPIAIPATGANNGTPALSSESVEAQTEPIDVEPLEPRASET</sequence>
<protein>
    <submittedName>
        <fullName evidence="2">Unannotated protein</fullName>
    </submittedName>
</protein>
<feature type="compositionally biased region" description="Polar residues" evidence="1">
    <location>
        <begin position="120"/>
        <end position="135"/>
    </location>
</feature>
<proteinExistence type="predicted"/>
<reference evidence="2" key="1">
    <citation type="submission" date="2020-05" db="EMBL/GenBank/DDBJ databases">
        <authorList>
            <person name="Chiriac C."/>
            <person name="Salcher M."/>
            <person name="Ghai R."/>
            <person name="Kavagutti S V."/>
        </authorList>
    </citation>
    <scope>NUCLEOTIDE SEQUENCE</scope>
</reference>
<evidence type="ECO:0000256" key="1">
    <source>
        <dbReference type="SAM" id="MobiDB-lite"/>
    </source>
</evidence>